<evidence type="ECO:0000313" key="1">
    <source>
        <dbReference type="EMBL" id="GAA1690084.1"/>
    </source>
</evidence>
<protein>
    <submittedName>
        <fullName evidence="1">Uncharacterized protein</fullName>
    </submittedName>
</protein>
<dbReference type="Proteomes" id="UP001500618">
    <property type="component" value="Unassembled WGS sequence"/>
</dbReference>
<evidence type="ECO:0000313" key="2">
    <source>
        <dbReference type="Proteomes" id="UP001500618"/>
    </source>
</evidence>
<name>A0ABN2HM17_9ACTN</name>
<comment type="caution">
    <text evidence="1">The sequence shown here is derived from an EMBL/GenBank/DDBJ whole genome shotgun (WGS) entry which is preliminary data.</text>
</comment>
<gene>
    <name evidence="1" type="ORF">GCM10009765_44320</name>
</gene>
<keyword evidence="2" id="KW-1185">Reference proteome</keyword>
<accession>A0ABN2HM17</accession>
<proteinExistence type="predicted"/>
<dbReference type="EMBL" id="BAAANY010000017">
    <property type="protein sequence ID" value="GAA1690084.1"/>
    <property type="molecule type" value="Genomic_DNA"/>
</dbReference>
<reference evidence="1 2" key="1">
    <citation type="journal article" date="2019" name="Int. J. Syst. Evol. Microbiol.">
        <title>The Global Catalogue of Microorganisms (GCM) 10K type strain sequencing project: providing services to taxonomists for standard genome sequencing and annotation.</title>
        <authorList>
            <consortium name="The Broad Institute Genomics Platform"/>
            <consortium name="The Broad Institute Genome Sequencing Center for Infectious Disease"/>
            <person name="Wu L."/>
            <person name="Ma J."/>
        </authorList>
    </citation>
    <scope>NUCLEOTIDE SEQUENCE [LARGE SCALE GENOMIC DNA]</scope>
    <source>
        <strain evidence="1 2">JCM 14718</strain>
    </source>
</reference>
<sequence length="99" mass="10214">MPRTAMDSRGCFARSGVIQAQARPAPQMPGGQGVAGSNPVVPTVSGVSTGQSLWKPLFYARDAFSEVKHAAVGPLDSGDFADAATEAGQAHGRPVDYVE</sequence>
<organism evidence="1 2">
    <name type="scientific">Fodinicola feengrottensis</name>
    <dbReference type="NCBI Taxonomy" id="435914"/>
    <lineage>
        <taxon>Bacteria</taxon>
        <taxon>Bacillati</taxon>
        <taxon>Actinomycetota</taxon>
        <taxon>Actinomycetes</taxon>
        <taxon>Mycobacteriales</taxon>
        <taxon>Fodinicola</taxon>
    </lineage>
</organism>